<dbReference type="EMBL" id="CP009268">
    <property type="protein sequence ID" value="AJA52047.1"/>
    <property type="molecule type" value="Genomic_DNA"/>
</dbReference>
<reference evidence="5" key="2">
    <citation type="submission" date="2015-10" db="EMBL/GenBank/DDBJ databases">
        <title>Improved Draft Genome Sequence of Clostridium pasteurianum Strain ATCC 6013 (DSM 525) Using a Hybrid Next-Generation Sequencing Approach.</title>
        <authorList>
            <person name="Pyne M.E."/>
            <person name="Utturkar S.M."/>
            <person name="Brown S.D."/>
            <person name="Moo-Young M."/>
            <person name="Chung D.A."/>
            <person name="Chou P.C."/>
        </authorList>
    </citation>
    <scope>NUCLEOTIDE SEQUENCE</scope>
    <source>
        <strain evidence="5">ATCC 6013</strain>
    </source>
</reference>
<dbReference type="PATRIC" id="fig|1262449.3.peg.1007"/>
<name>A0A0H3J3L3_CLOPA</name>
<dbReference type="InterPro" id="IPR011765">
    <property type="entry name" value="Pept_M16_N"/>
</dbReference>
<keyword evidence="4" id="KW-0645">Protease</keyword>
<feature type="domain" description="Peptidase M16 C-terminal" evidence="3">
    <location>
        <begin position="179"/>
        <end position="359"/>
    </location>
</feature>
<evidence type="ECO:0000313" key="6">
    <source>
        <dbReference type="Proteomes" id="UP000028042"/>
    </source>
</evidence>
<reference evidence="4 7" key="1">
    <citation type="journal article" date="2015" name="Genome Announc.">
        <title>Complete Genome Sequence of the Nitrogen-Fixing and Solvent-Producing Clostridium pasteurianum DSM 525.</title>
        <authorList>
            <person name="Poehlein A."/>
            <person name="Grosse-Honebrink A."/>
            <person name="Zhang Y."/>
            <person name="Minton N.P."/>
            <person name="Daniel R."/>
        </authorList>
    </citation>
    <scope>NUCLEOTIDE SEQUENCE [LARGE SCALE GENOMIC DNA]</scope>
    <source>
        <strain evidence="4">DSM 525</strain>
        <strain evidence="7">DSM 525 / ATCC 6013</strain>
    </source>
</reference>
<dbReference type="EMBL" id="JPGY02000001">
    <property type="protein sequence ID" value="KRU11943.1"/>
    <property type="molecule type" value="Genomic_DNA"/>
</dbReference>
<dbReference type="Gene3D" id="3.30.830.10">
    <property type="entry name" value="Metalloenzyme, LuxS/M16 peptidase-like"/>
    <property type="match status" value="1"/>
</dbReference>
<dbReference type="AlphaFoldDB" id="A0A0H3J3L3"/>
<dbReference type="GO" id="GO:0046872">
    <property type="term" value="F:metal ion binding"/>
    <property type="evidence" value="ECO:0007669"/>
    <property type="project" value="InterPro"/>
</dbReference>
<dbReference type="GeneID" id="93074141"/>
<dbReference type="InterPro" id="IPR007863">
    <property type="entry name" value="Peptidase_M16_C"/>
</dbReference>
<dbReference type="InterPro" id="IPR050361">
    <property type="entry name" value="MPP/UQCRC_Complex"/>
</dbReference>
<dbReference type="PANTHER" id="PTHR11851:SF49">
    <property type="entry name" value="MITOCHONDRIAL-PROCESSING PEPTIDASE SUBUNIT ALPHA"/>
    <property type="match status" value="1"/>
</dbReference>
<sequence>MKKNINSHYNKMDKLKSGILKNGFSYYIYENDVESDVIRISLLVKVGSLMENDNQSGIAHFIEHMCIYNSDFVHENQDNKDFKKNKLISGYTNFEQTVYYLNCKASQLKDALSIFKDIIMGRNLVISSMNQVEEELIFEITAESKSPKFRLQQAILPELVGIRNLKDKLPLGKLDCIHNLSFEDVQKFHNKWYKPENSAVFIVGSTEKCKCKELLEKVFSTIERSNLSYVKPFFNNYKSSNKVLMNIVDSLKYDEMQLYYLKPVIYYNSMDDNLKSKITDYFGLTLIEGYIKEALRSKEVDFISLDFVSEQLLSELNFSVLELKVKEGILKKAEYVFNIIKELASHGLSEKQFIKYKQSFLYELTEYYRQNQVISNKTITKECIKNYLYKEPLISVNYEYNLCCSIVQELSLKDFNILIENIFKNENLLISFNSKKNLFESKDELERILKLNQ</sequence>
<dbReference type="KEGG" id="cpat:CLPA_c19890"/>
<keyword evidence="4" id="KW-0378">Hydrolase</keyword>
<feature type="domain" description="Peptidase M16 N-terminal" evidence="2">
    <location>
        <begin position="28"/>
        <end position="155"/>
    </location>
</feature>
<dbReference type="GO" id="GO:0006508">
    <property type="term" value="P:proteolysis"/>
    <property type="evidence" value="ECO:0007669"/>
    <property type="project" value="UniProtKB-KW"/>
</dbReference>
<evidence type="ECO:0000313" key="5">
    <source>
        <dbReference type="EMBL" id="KRU11943.1"/>
    </source>
</evidence>
<dbReference type="Proteomes" id="UP000028042">
    <property type="component" value="Unassembled WGS sequence"/>
</dbReference>
<evidence type="ECO:0000259" key="2">
    <source>
        <dbReference type="Pfam" id="PF00675"/>
    </source>
</evidence>
<dbReference type="KEGG" id="cpae:CPAST_c19890"/>
<dbReference type="PANTHER" id="PTHR11851">
    <property type="entry name" value="METALLOPROTEASE"/>
    <property type="match status" value="1"/>
</dbReference>
<proteinExistence type="inferred from homology"/>
<reference evidence="5 6" key="3">
    <citation type="journal article" name="Genome Announc.">
        <title>Improved Draft Genome Sequence of Clostridium pasteurianum Strain ATCC 6013 (DSM 525) Using a Hybrid Next-Generation Sequencing Approach.</title>
        <authorList>
            <person name="Pyne M.E."/>
            <person name="Utturkar S."/>
            <person name="Brown S.D."/>
            <person name="Moo-Young M."/>
            <person name="Chung D.A."/>
            <person name="Chou C.P."/>
        </authorList>
    </citation>
    <scope>NUCLEOTIDE SEQUENCE [LARGE SCALE GENOMIC DNA]</scope>
    <source>
        <strain evidence="5 6">ATCC 6013</strain>
    </source>
</reference>
<dbReference type="Pfam" id="PF00675">
    <property type="entry name" value="Peptidase_M16"/>
    <property type="match status" value="1"/>
</dbReference>
<dbReference type="Proteomes" id="UP000030905">
    <property type="component" value="Chromosome"/>
</dbReference>
<comment type="similarity">
    <text evidence="1">Belongs to the peptidase M16 family.</text>
</comment>
<organism evidence="4 7">
    <name type="scientific">Clostridium pasteurianum DSM 525 = ATCC 6013</name>
    <dbReference type="NCBI Taxonomy" id="1262449"/>
    <lineage>
        <taxon>Bacteria</taxon>
        <taxon>Bacillati</taxon>
        <taxon>Bacillota</taxon>
        <taxon>Clostridia</taxon>
        <taxon>Eubacteriales</taxon>
        <taxon>Clostridiaceae</taxon>
        <taxon>Clostridium</taxon>
    </lineage>
</organism>
<dbReference type="EC" id="3.4.24.-" evidence="4"/>
<evidence type="ECO:0000259" key="3">
    <source>
        <dbReference type="Pfam" id="PF05193"/>
    </source>
</evidence>
<evidence type="ECO:0000313" key="4">
    <source>
        <dbReference type="EMBL" id="AJA52047.1"/>
    </source>
</evidence>
<evidence type="ECO:0000256" key="1">
    <source>
        <dbReference type="ARBA" id="ARBA00007261"/>
    </source>
</evidence>
<dbReference type="eggNOG" id="COG0612">
    <property type="taxonomic scope" value="Bacteria"/>
</dbReference>
<accession>A0A0H3J3L3</accession>
<dbReference type="InterPro" id="IPR011249">
    <property type="entry name" value="Metalloenz_LuxS/M16"/>
</dbReference>
<dbReference type="GO" id="GO:0008233">
    <property type="term" value="F:peptidase activity"/>
    <property type="evidence" value="ECO:0007669"/>
    <property type="project" value="UniProtKB-KW"/>
</dbReference>
<protein>
    <submittedName>
        <fullName evidence="5">Peptidase M16 domain protein</fullName>
    </submittedName>
    <submittedName>
        <fullName evidence="4">Putative zinc protease PqqL</fullName>
        <ecNumber evidence="4">3.4.24.-</ecNumber>
    </submittedName>
</protein>
<dbReference type="Pfam" id="PF05193">
    <property type="entry name" value="Peptidase_M16_C"/>
    <property type="match status" value="1"/>
</dbReference>
<dbReference type="RefSeq" id="WP_003442358.1">
    <property type="nucleotide sequence ID" value="NZ_ANZB01000002.1"/>
</dbReference>
<dbReference type="SUPFAM" id="SSF63411">
    <property type="entry name" value="LuxS/MPP-like metallohydrolase"/>
    <property type="match status" value="1"/>
</dbReference>
<evidence type="ECO:0000313" key="7">
    <source>
        <dbReference type="Proteomes" id="UP000030905"/>
    </source>
</evidence>
<gene>
    <name evidence="4" type="primary">pqqL</name>
    <name evidence="4" type="ORF">CLPA_c19890</name>
    <name evidence="5" type="ORF">CP6013_01190</name>
</gene>
<keyword evidence="7" id="KW-1185">Reference proteome</keyword>